<keyword evidence="6 13" id="KW-0418">Kinase</keyword>
<evidence type="ECO:0000256" key="8">
    <source>
        <dbReference type="ARBA" id="ARBA00023012"/>
    </source>
</evidence>
<evidence type="ECO:0000256" key="9">
    <source>
        <dbReference type="SAM" id="Coils"/>
    </source>
</evidence>
<keyword evidence="8" id="KW-0902">Two-component regulatory system</keyword>
<evidence type="ECO:0000256" key="7">
    <source>
        <dbReference type="ARBA" id="ARBA00022840"/>
    </source>
</evidence>
<keyword evidence="9" id="KW-0175">Coiled coil</keyword>
<dbReference type="Gene3D" id="1.20.5.1930">
    <property type="match status" value="1"/>
</dbReference>
<evidence type="ECO:0000256" key="1">
    <source>
        <dbReference type="ARBA" id="ARBA00000085"/>
    </source>
</evidence>
<dbReference type="Pfam" id="PF07730">
    <property type="entry name" value="HisKA_3"/>
    <property type="match status" value="1"/>
</dbReference>
<sequence length="414" mass="44920">MTYGRQVRARTAWQALAQRPLRFLASSWPWRSLMYLLSGVVLGAVTLGVYAAGAAAGAVLLIVVIGVLVLLGVALSGIYIARFERWRLRLVDLDPAPDPHRRLERPSPRAWLITRLREPVTWRELGFTMLSLIALWWLDLGVLLFALGAPVLTAVSPLDDPSAWPWVIVGVALVPAAPYLITAWAGARAALTRAILAPRDEELGDRLTEVTQSRARLVDAFEVERARIERDLHDGAQQRLVALSMSLGMTRLDVPPGSELDQQLEQAQEQVALTLRELRDLIRGVHPQVLADSGLAAAVEDVSTRSSVPVEVDLQMAGRLPQHIELTAYFLITEALANIAKHSRAARAAIRGRLVTDMLVLEITDDGIGGADPAAGTGLTGLADRVAVVDGRLRVSSPAGGPTLIHVEIPCRFA</sequence>
<feature type="transmembrane region" description="Helical" evidence="10">
    <location>
        <begin position="32"/>
        <end position="52"/>
    </location>
</feature>
<reference evidence="14" key="1">
    <citation type="journal article" date="2019" name="Int. J. Syst. Evol. Microbiol.">
        <title>The Global Catalogue of Microorganisms (GCM) 10K type strain sequencing project: providing services to taxonomists for standard genome sequencing and annotation.</title>
        <authorList>
            <consortium name="The Broad Institute Genomics Platform"/>
            <consortium name="The Broad Institute Genome Sequencing Center for Infectious Disease"/>
            <person name="Wu L."/>
            <person name="Ma J."/>
        </authorList>
    </citation>
    <scope>NUCLEOTIDE SEQUENCE [LARGE SCALE GENOMIC DNA]</scope>
    <source>
        <strain evidence="14">JCM 17342</strain>
    </source>
</reference>
<dbReference type="InterPro" id="IPR036890">
    <property type="entry name" value="HATPase_C_sf"/>
</dbReference>
<feature type="coiled-coil region" evidence="9">
    <location>
        <begin position="257"/>
        <end position="284"/>
    </location>
</feature>
<dbReference type="PANTHER" id="PTHR24421:SF10">
    <property type="entry name" value="NITRATE_NITRITE SENSOR PROTEIN NARQ"/>
    <property type="match status" value="1"/>
</dbReference>
<keyword evidence="10" id="KW-0472">Membrane</keyword>
<gene>
    <name evidence="13" type="ORF">GCM10022247_64860</name>
</gene>
<comment type="caution">
    <text evidence="13">The sequence shown here is derived from an EMBL/GenBank/DDBJ whole genome shotgun (WGS) entry which is preliminary data.</text>
</comment>
<dbReference type="SUPFAM" id="SSF55874">
    <property type="entry name" value="ATPase domain of HSP90 chaperone/DNA topoisomerase II/histidine kinase"/>
    <property type="match status" value="1"/>
</dbReference>
<evidence type="ECO:0000259" key="12">
    <source>
        <dbReference type="Pfam" id="PF13796"/>
    </source>
</evidence>
<dbReference type="PANTHER" id="PTHR24421">
    <property type="entry name" value="NITRATE/NITRITE SENSOR PROTEIN NARX-RELATED"/>
    <property type="match status" value="1"/>
</dbReference>
<dbReference type="EMBL" id="BAABAL010000019">
    <property type="protein sequence ID" value="GAA4030799.1"/>
    <property type="molecule type" value="Genomic_DNA"/>
</dbReference>
<feature type="transmembrane region" description="Helical" evidence="10">
    <location>
        <begin position="58"/>
        <end position="81"/>
    </location>
</feature>
<evidence type="ECO:0000256" key="2">
    <source>
        <dbReference type="ARBA" id="ARBA00012438"/>
    </source>
</evidence>
<dbReference type="GO" id="GO:0016301">
    <property type="term" value="F:kinase activity"/>
    <property type="evidence" value="ECO:0007669"/>
    <property type="project" value="UniProtKB-KW"/>
</dbReference>
<evidence type="ECO:0000256" key="6">
    <source>
        <dbReference type="ARBA" id="ARBA00022777"/>
    </source>
</evidence>
<keyword evidence="4" id="KW-0808">Transferase</keyword>
<evidence type="ECO:0000313" key="14">
    <source>
        <dbReference type="Proteomes" id="UP001501747"/>
    </source>
</evidence>
<dbReference type="CDD" id="cd16917">
    <property type="entry name" value="HATPase_UhpB-NarQ-NarX-like"/>
    <property type="match status" value="1"/>
</dbReference>
<comment type="catalytic activity">
    <reaction evidence="1">
        <text>ATP + protein L-histidine = ADP + protein N-phospho-L-histidine.</text>
        <dbReference type="EC" id="2.7.13.3"/>
    </reaction>
</comment>
<dbReference type="InterPro" id="IPR050482">
    <property type="entry name" value="Sensor_HK_TwoCompSys"/>
</dbReference>
<evidence type="ECO:0000259" key="11">
    <source>
        <dbReference type="Pfam" id="PF07730"/>
    </source>
</evidence>
<feature type="transmembrane region" description="Helical" evidence="10">
    <location>
        <begin position="163"/>
        <end position="185"/>
    </location>
</feature>
<keyword evidence="7" id="KW-0067">ATP-binding</keyword>
<name>A0ABP7TSZ7_9PSEU</name>
<feature type="domain" description="Putative sensor" evidence="12">
    <location>
        <begin position="35"/>
        <end position="196"/>
    </location>
</feature>
<dbReference type="InterPro" id="IPR011712">
    <property type="entry name" value="Sig_transdc_His_kin_sub3_dim/P"/>
</dbReference>
<evidence type="ECO:0000256" key="3">
    <source>
        <dbReference type="ARBA" id="ARBA00022553"/>
    </source>
</evidence>
<organism evidence="13 14">
    <name type="scientific">Allokutzneria multivorans</name>
    <dbReference type="NCBI Taxonomy" id="1142134"/>
    <lineage>
        <taxon>Bacteria</taxon>
        <taxon>Bacillati</taxon>
        <taxon>Actinomycetota</taxon>
        <taxon>Actinomycetes</taxon>
        <taxon>Pseudonocardiales</taxon>
        <taxon>Pseudonocardiaceae</taxon>
        <taxon>Allokutzneria</taxon>
    </lineage>
</organism>
<dbReference type="EC" id="2.7.13.3" evidence="2"/>
<keyword evidence="3" id="KW-0597">Phosphoprotein</keyword>
<dbReference type="Gene3D" id="3.30.565.10">
    <property type="entry name" value="Histidine kinase-like ATPase, C-terminal domain"/>
    <property type="match status" value="1"/>
</dbReference>
<keyword evidence="14" id="KW-1185">Reference proteome</keyword>
<keyword evidence="10" id="KW-1133">Transmembrane helix</keyword>
<evidence type="ECO:0000313" key="13">
    <source>
        <dbReference type="EMBL" id="GAA4030799.1"/>
    </source>
</evidence>
<feature type="domain" description="Signal transduction histidine kinase subgroup 3 dimerisation and phosphoacceptor" evidence="11">
    <location>
        <begin position="224"/>
        <end position="290"/>
    </location>
</feature>
<proteinExistence type="predicted"/>
<protein>
    <recommendedName>
        <fullName evidence="2">histidine kinase</fullName>
        <ecNumber evidence="2">2.7.13.3</ecNumber>
    </recommendedName>
</protein>
<feature type="transmembrane region" description="Helical" evidence="10">
    <location>
        <begin position="125"/>
        <end position="151"/>
    </location>
</feature>
<evidence type="ECO:0000256" key="4">
    <source>
        <dbReference type="ARBA" id="ARBA00022679"/>
    </source>
</evidence>
<accession>A0ABP7TSZ7</accession>
<keyword evidence="10" id="KW-0812">Transmembrane</keyword>
<dbReference type="Pfam" id="PF13796">
    <property type="entry name" value="Sensor"/>
    <property type="match status" value="1"/>
</dbReference>
<dbReference type="Proteomes" id="UP001501747">
    <property type="component" value="Unassembled WGS sequence"/>
</dbReference>
<evidence type="ECO:0000256" key="5">
    <source>
        <dbReference type="ARBA" id="ARBA00022741"/>
    </source>
</evidence>
<dbReference type="InterPro" id="IPR025828">
    <property type="entry name" value="Put_sensor_dom"/>
</dbReference>
<keyword evidence="5" id="KW-0547">Nucleotide-binding</keyword>
<evidence type="ECO:0000256" key="10">
    <source>
        <dbReference type="SAM" id="Phobius"/>
    </source>
</evidence>